<evidence type="ECO:0000313" key="3">
    <source>
        <dbReference type="Proteomes" id="UP000799757"/>
    </source>
</evidence>
<sequence>MADGDAAPQRSSKDTRCGRCGRLLNRETGMLVPAKTDGGACETCDEFEKLHAAMQTADQRWDGVKHKALRSLARQSAHVAYMATHMALANFVLRAEETKRSAPAAAAEDHGGNEDSQQGAKRPRSSTSPTDPAPPPLKRSRLATGAKDVRFDDSVVFPGDGEIRDNTLYLRHGKDYVRGRHAAPEGSEWVDSSGCDQTWGKFFGLKWVGRKWIEDAAVKEEDNNETEQDADSEAKDCENPPRISRGEGLEVSELPPSTAAAEEETEREQLGEPQKLAALVKGETTGEGMRGGLSLERDEVEMKDEIVLPEHIKRDDAPGSS</sequence>
<gene>
    <name evidence="2" type="ORF">K505DRAFT_416039</name>
</gene>
<accession>A0A6A6XJ57</accession>
<dbReference type="AlphaFoldDB" id="A0A6A6XJ57"/>
<feature type="region of interest" description="Disordered" evidence="1">
    <location>
        <begin position="219"/>
        <end position="298"/>
    </location>
</feature>
<proteinExistence type="predicted"/>
<dbReference type="Proteomes" id="UP000799757">
    <property type="component" value="Unassembled WGS sequence"/>
</dbReference>
<dbReference type="EMBL" id="MU001840">
    <property type="protein sequence ID" value="KAF2796103.1"/>
    <property type="molecule type" value="Genomic_DNA"/>
</dbReference>
<feature type="compositionally biased region" description="Basic and acidic residues" evidence="1">
    <location>
        <begin position="232"/>
        <end position="248"/>
    </location>
</feature>
<evidence type="ECO:0000313" key="2">
    <source>
        <dbReference type="EMBL" id="KAF2796103.1"/>
    </source>
</evidence>
<organism evidence="2 3">
    <name type="scientific">Melanomma pulvis-pyrius CBS 109.77</name>
    <dbReference type="NCBI Taxonomy" id="1314802"/>
    <lineage>
        <taxon>Eukaryota</taxon>
        <taxon>Fungi</taxon>
        <taxon>Dikarya</taxon>
        <taxon>Ascomycota</taxon>
        <taxon>Pezizomycotina</taxon>
        <taxon>Dothideomycetes</taxon>
        <taxon>Pleosporomycetidae</taxon>
        <taxon>Pleosporales</taxon>
        <taxon>Melanommataceae</taxon>
        <taxon>Melanomma</taxon>
    </lineage>
</organism>
<evidence type="ECO:0000256" key="1">
    <source>
        <dbReference type="SAM" id="MobiDB-lite"/>
    </source>
</evidence>
<protein>
    <submittedName>
        <fullName evidence="2">Uncharacterized protein</fullName>
    </submittedName>
</protein>
<name>A0A6A6XJ57_9PLEO</name>
<reference evidence="2" key="1">
    <citation type="journal article" date="2020" name="Stud. Mycol.">
        <title>101 Dothideomycetes genomes: a test case for predicting lifestyles and emergence of pathogens.</title>
        <authorList>
            <person name="Haridas S."/>
            <person name="Albert R."/>
            <person name="Binder M."/>
            <person name="Bloem J."/>
            <person name="Labutti K."/>
            <person name="Salamov A."/>
            <person name="Andreopoulos B."/>
            <person name="Baker S."/>
            <person name="Barry K."/>
            <person name="Bills G."/>
            <person name="Bluhm B."/>
            <person name="Cannon C."/>
            <person name="Castanera R."/>
            <person name="Culley D."/>
            <person name="Daum C."/>
            <person name="Ezra D."/>
            <person name="Gonzalez J."/>
            <person name="Henrissat B."/>
            <person name="Kuo A."/>
            <person name="Liang C."/>
            <person name="Lipzen A."/>
            <person name="Lutzoni F."/>
            <person name="Magnuson J."/>
            <person name="Mondo S."/>
            <person name="Nolan M."/>
            <person name="Ohm R."/>
            <person name="Pangilinan J."/>
            <person name="Park H.-J."/>
            <person name="Ramirez L."/>
            <person name="Alfaro M."/>
            <person name="Sun H."/>
            <person name="Tritt A."/>
            <person name="Yoshinaga Y."/>
            <person name="Zwiers L.-H."/>
            <person name="Turgeon B."/>
            <person name="Goodwin S."/>
            <person name="Spatafora J."/>
            <person name="Crous P."/>
            <person name="Grigoriev I."/>
        </authorList>
    </citation>
    <scope>NUCLEOTIDE SEQUENCE</scope>
    <source>
        <strain evidence="2">CBS 109.77</strain>
    </source>
</reference>
<dbReference type="OrthoDB" id="3800892at2759"/>
<feature type="compositionally biased region" description="Acidic residues" evidence="1">
    <location>
        <begin position="222"/>
        <end position="231"/>
    </location>
</feature>
<feature type="region of interest" description="Disordered" evidence="1">
    <location>
        <begin position="100"/>
        <end position="145"/>
    </location>
</feature>
<keyword evidence="3" id="KW-1185">Reference proteome</keyword>